<name>A0A2I1GH81_9GLOM</name>
<proteinExistence type="predicted"/>
<dbReference type="AlphaFoldDB" id="A0A2I1GH81"/>
<dbReference type="VEuPathDB" id="FungiDB:FUN_005059"/>
<organism evidence="3 4">
    <name type="scientific">Rhizophagus irregularis</name>
    <dbReference type="NCBI Taxonomy" id="588596"/>
    <lineage>
        <taxon>Eukaryota</taxon>
        <taxon>Fungi</taxon>
        <taxon>Fungi incertae sedis</taxon>
        <taxon>Mucoromycota</taxon>
        <taxon>Glomeromycotina</taxon>
        <taxon>Glomeromycetes</taxon>
        <taxon>Glomerales</taxon>
        <taxon>Glomeraceae</taxon>
        <taxon>Rhizophagus</taxon>
    </lineage>
</organism>
<evidence type="ECO:0000256" key="1">
    <source>
        <dbReference type="SAM" id="Coils"/>
    </source>
</evidence>
<accession>A0A2I1GH81</accession>
<sequence length="214" mass="25049">MLKNMRAQIEQLKSEKTRMIKRMNDVREMTERNQREIQNLRRKKKAAQERMNRLERTSEMQKIMLEKRRKKVLQTNEKLKSVMALLKRTTTPKLIAKAFRDHSAPNNCEDGKEPRRSSDDLSPIYDEVFASEQERINSICEIGNELRGYAQALDDKIEIITSEIVCINAEIHSLQSSMAAEQEENYIKTDKAEKKLPFILPEDASHEALYGYVF</sequence>
<keyword evidence="1" id="KW-0175">Coiled coil</keyword>
<feature type="coiled-coil region" evidence="1">
    <location>
        <begin position="2"/>
        <end position="64"/>
    </location>
</feature>
<keyword evidence="4" id="KW-1185">Reference proteome</keyword>
<dbReference type="Proteomes" id="UP000234323">
    <property type="component" value="Unassembled WGS sequence"/>
</dbReference>
<evidence type="ECO:0000313" key="4">
    <source>
        <dbReference type="Proteomes" id="UP000234323"/>
    </source>
</evidence>
<reference evidence="3 4" key="1">
    <citation type="submission" date="2015-10" db="EMBL/GenBank/DDBJ databases">
        <title>Genome analyses suggest a sexual origin of heterokaryosis in a supposedly ancient asexual fungus.</title>
        <authorList>
            <person name="Ropars J."/>
            <person name="Sedzielewska K."/>
            <person name="Noel J."/>
            <person name="Charron P."/>
            <person name="Farinelli L."/>
            <person name="Marton T."/>
            <person name="Kruger M."/>
            <person name="Pelin A."/>
            <person name="Brachmann A."/>
            <person name="Corradi N."/>
        </authorList>
    </citation>
    <scope>NUCLEOTIDE SEQUENCE [LARGE SCALE GENOMIC DNA]</scope>
    <source>
        <strain evidence="3 4">A4</strain>
    </source>
</reference>
<dbReference type="EMBL" id="LLXI01000425">
    <property type="protein sequence ID" value="PKY45984.1"/>
    <property type="molecule type" value="Genomic_DNA"/>
</dbReference>
<feature type="compositionally biased region" description="Basic and acidic residues" evidence="2">
    <location>
        <begin position="101"/>
        <end position="119"/>
    </location>
</feature>
<dbReference type="VEuPathDB" id="FungiDB:RhiirA1_426823"/>
<protein>
    <submittedName>
        <fullName evidence="3">Uncharacterized protein</fullName>
    </submittedName>
</protein>
<evidence type="ECO:0000313" key="3">
    <source>
        <dbReference type="EMBL" id="PKY45984.1"/>
    </source>
</evidence>
<gene>
    <name evidence="3" type="ORF">RhiirA4_401897</name>
</gene>
<comment type="caution">
    <text evidence="3">The sequence shown here is derived from an EMBL/GenBank/DDBJ whole genome shotgun (WGS) entry which is preliminary data.</text>
</comment>
<evidence type="ECO:0000256" key="2">
    <source>
        <dbReference type="SAM" id="MobiDB-lite"/>
    </source>
</evidence>
<feature type="non-terminal residue" evidence="3">
    <location>
        <position position="214"/>
    </location>
</feature>
<feature type="region of interest" description="Disordered" evidence="2">
    <location>
        <begin position="101"/>
        <end position="121"/>
    </location>
</feature>